<evidence type="ECO:0000313" key="2">
    <source>
        <dbReference type="EMBL" id="OQD58748.1"/>
    </source>
</evidence>
<proteinExistence type="predicted"/>
<dbReference type="InterPro" id="IPR013762">
    <property type="entry name" value="Integrase-like_cat_sf"/>
</dbReference>
<dbReference type="Proteomes" id="UP000191661">
    <property type="component" value="Unassembled WGS sequence"/>
</dbReference>
<dbReference type="EMBL" id="JXMW01000010">
    <property type="protein sequence ID" value="OQD58748.1"/>
    <property type="molecule type" value="Genomic_DNA"/>
</dbReference>
<accession>A0A1V6N221</accession>
<organism evidence="2 3">
    <name type="scientific">Methanobrevibacter arboriphilus JCM 13429 = DSM 1125</name>
    <dbReference type="NCBI Taxonomy" id="1300164"/>
    <lineage>
        <taxon>Archaea</taxon>
        <taxon>Methanobacteriati</taxon>
        <taxon>Methanobacteriota</taxon>
        <taxon>Methanomada group</taxon>
        <taxon>Methanobacteria</taxon>
        <taxon>Methanobacteriales</taxon>
        <taxon>Methanobacteriaceae</taxon>
        <taxon>Methanobrevibacter</taxon>
    </lineage>
</organism>
<comment type="caution">
    <text evidence="2">The sequence shown here is derived from an EMBL/GenBank/DDBJ whole genome shotgun (WGS) entry which is preliminary data.</text>
</comment>
<dbReference type="GO" id="GO:0015074">
    <property type="term" value="P:DNA integration"/>
    <property type="evidence" value="ECO:0007669"/>
    <property type="project" value="InterPro"/>
</dbReference>
<keyword evidence="1" id="KW-0233">DNA recombination</keyword>
<dbReference type="Gene3D" id="1.10.443.10">
    <property type="entry name" value="Intergrase catalytic core"/>
    <property type="match status" value="1"/>
</dbReference>
<gene>
    <name evidence="2" type="ORF">MBBAR_10c00890</name>
</gene>
<protein>
    <submittedName>
        <fullName evidence="2">Putative phage integrase</fullName>
    </submittedName>
</protein>
<reference evidence="2 3" key="1">
    <citation type="submission" date="2014-12" db="EMBL/GenBank/DDBJ databases">
        <title>Genome sequence of Methanobrevibacter arboriphilicus DH1, DSM1125.</title>
        <authorList>
            <person name="Poehlein A."/>
            <person name="Thauer R.K."/>
            <person name="Seedorf H."/>
            <person name="Daniel R."/>
        </authorList>
    </citation>
    <scope>NUCLEOTIDE SEQUENCE [LARGE SCALE GENOMIC DNA]</scope>
    <source>
        <strain evidence="2 3">DH1</strain>
    </source>
</reference>
<dbReference type="AlphaFoldDB" id="A0A1V6N221"/>
<name>A0A1V6N221_METAZ</name>
<evidence type="ECO:0000256" key="1">
    <source>
        <dbReference type="ARBA" id="ARBA00023172"/>
    </source>
</evidence>
<evidence type="ECO:0000313" key="3">
    <source>
        <dbReference type="Proteomes" id="UP000191661"/>
    </source>
</evidence>
<dbReference type="OrthoDB" id="71463at2157"/>
<dbReference type="SUPFAM" id="SSF56349">
    <property type="entry name" value="DNA breaking-rejoining enzymes"/>
    <property type="match status" value="1"/>
</dbReference>
<dbReference type="GO" id="GO:0006310">
    <property type="term" value="P:DNA recombination"/>
    <property type="evidence" value="ECO:0007669"/>
    <property type="project" value="UniProtKB-KW"/>
</dbReference>
<keyword evidence="3" id="KW-1185">Reference proteome</keyword>
<dbReference type="GO" id="GO:0003677">
    <property type="term" value="F:DNA binding"/>
    <property type="evidence" value="ECO:0007669"/>
    <property type="project" value="InterPro"/>
</dbReference>
<sequence>MNMKRQDENILYVMNKNRKWAKNTYSSYRQSLIDYTQTQNKTMTELLREANKENKKVHWKDTKLRKRLAKYNNYLYENYNLNTANMRLSRIQTIYGHFGIDMDDLPYISKKGVKINPPLKFKHLPTKDILKQAIDISPPLMSAIIFFMSSSGCARNETLRLTIQDFINATQECHNETSINDTMSALITQKEVVPTFEILREKTNKYYDTFCSDEAVKGILNYLLTREDKLEMDTRLFKISVKHFDYRFRRINTILKLGKVGGRNRFISHMLRKYHASRLAMSYEDPKTGIMIPGMNINDIDALQGRGKGTTRDSYFFDDFESIKKQYIQALPRLLINDTKKDTYRSKEYLELERKMNDELNEKNKIITNISSDNINLKKTNEILTEQQIKNEERLTSVEDSVNSLMDVDDRIAFLDFIKNRSKKEQ</sequence>
<dbReference type="InterPro" id="IPR011010">
    <property type="entry name" value="DNA_brk_join_enz"/>
</dbReference>
<dbReference type="RefSeq" id="WP_080460441.1">
    <property type="nucleotide sequence ID" value="NZ_JXMW01000010.1"/>
</dbReference>